<gene>
    <name evidence="1" type="ORF">C1H46_003879</name>
</gene>
<dbReference type="EMBL" id="VIEB01000040">
    <property type="protein sequence ID" value="TQE10541.1"/>
    <property type="molecule type" value="Genomic_DNA"/>
</dbReference>
<sequence>MNSGAEEIISYSESGDVWCQQNEGASSGALAFIAPKGGGDVGHNGTTPWVASSSRILKPSAAPTVPHGGSSSASINPTLWTGSVSDSSPPTFLATNTLLAPPSKPTFSPFYKEMARQGERAKGRVPFRILVPVGSHFCNN</sequence>
<accession>A0A540NHM4</accession>
<protein>
    <submittedName>
        <fullName evidence="1">Uncharacterized protein</fullName>
    </submittedName>
</protein>
<evidence type="ECO:0000313" key="2">
    <source>
        <dbReference type="Proteomes" id="UP000315295"/>
    </source>
</evidence>
<proteinExistence type="predicted"/>
<comment type="caution">
    <text evidence="1">The sequence shown here is derived from an EMBL/GenBank/DDBJ whole genome shotgun (WGS) entry which is preliminary data.</text>
</comment>
<dbReference type="AlphaFoldDB" id="A0A540NHM4"/>
<dbReference type="Proteomes" id="UP000315295">
    <property type="component" value="Unassembled WGS sequence"/>
</dbReference>
<name>A0A540NHM4_MALBA</name>
<keyword evidence="2" id="KW-1185">Reference proteome</keyword>
<organism evidence="1 2">
    <name type="scientific">Malus baccata</name>
    <name type="common">Siberian crab apple</name>
    <name type="synonym">Pyrus baccata</name>
    <dbReference type="NCBI Taxonomy" id="106549"/>
    <lineage>
        <taxon>Eukaryota</taxon>
        <taxon>Viridiplantae</taxon>
        <taxon>Streptophyta</taxon>
        <taxon>Embryophyta</taxon>
        <taxon>Tracheophyta</taxon>
        <taxon>Spermatophyta</taxon>
        <taxon>Magnoliopsida</taxon>
        <taxon>eudicotyledons</taxon>
        <taxon>Gunneridae</taxon>
        <taxon>Pentapetalae</taxon>
        <taxon>rosids</taxon>
        <taxon>fabids</taxon>
        <taxon>Rosales</taxon>
        <taxon>Rosaceae</taxon>
        <taxon>Amygdaloideae</taxon>
        <taxon>Maleae</taxon>
        <taxon>Malus</taxon>
    </lineage>
</organism>
<evidence type="ECO:0000313" key="1">
    <source>
        <dbReference type="EMBL" id="TQE10541.1"/>
    </source>
</evidence>
<reference evidence="1 2" key="1">
    <citation type="journal article" date="2019" name="G3 (Bethesda)">
        <title>Sequencing of a Wild Apple (Malus baccata) Genome Unravels the Differences Between Cultivated and Wild Apple Species Regarding Disease Resistance and Cold Tolerance.</title>
        <authorList>
            <person name="Chen X."/>
        </authorList>
    </citation>
    <scope>NUCLEOTIDE SEQUENCE [LARGE SCALE GENOMIC DNA]</scope>
    <source>
        <strain evidence="2">cv. Shandingzi</strain>
        <tissue evidence="1">Leaves</tissue>
    </source>
</reference>